<feature type="compositionally biased region" description="Low complexity" evidence="1">
    <location>
        <begin position="367"/>
        <end position="385"/>
    </location>
</feature>
<feature type="compositionally biased region" description="Basic and acidic residues" evidence="1">
    <location>
        <begin position="349"/>
        <end position="364"/>
    </location>
</feature>
<protein>
    <submittedName>
        <fullName evidence="2">Uncharacterized protein</fullName>
    </submittedName>
</protein>
<evidence type="ECO:0000256" key="1">
    <source>
        <dbReference type="SAM" id="MobiDB-lite"/>
    </source>
</evidence>
<dbReference type="KEGG" id="pfp:PFL1_03535"/>
<dbReference type="RefSeq" id="XP_007879246.1">
    <property type="nucleotide sequence ID" value="XM_007881055.1"/>
</dbReference>
<evidence type="ECO:0000313" key="3">
    <source>
        <dbReference type="Proteomes" id="UP000053664"/>
    </source>
</evidence>
<feature type="compositionally biased region" description="Low complexity" evidence="1">
    <location>
        <begin position="138"/>
        <end position="155"/>
    </location>
</feature>
<feature type="compositionally biased region" description="Basic and acidic residues" evidence="1">
    <location>
        <begin position="497"/>
        <end position="514"/>
    </location>
</feature>
<feature type="region of interest" description="Disordered" evidence="1">
    <location>
        <begin position="469"/>
        <end position="602"/>
    </location>
</feature>
<feature type="compositionally biased region" description="Low complexity" evidence="1">
    <location>
        <begin position="515"/>
        <end position="530"/>
    </location>
</feature>
<feature type="compositionally biased region" description="Basic and acidic residues" evidence="1">
    <location>
        <begin position="555"/>
        <end position="571"/>
    </location>
</feature>
<organism evidence="2 3">
    <name type="scientific">Pseudozyma flocculosa PF-1</name>
    <dbReference type="NCBI Taxonomy" id="1277687"/>
    <lineage>
        <taxon>Eukaryota</taxon>
        <taxon>Fungi</taxon>
        <taxon>Dikarya</taxon>
        <taxon>Basidiomycota</taxon>
        <taxon>Ustilaginomycotina</taxon>
        <taxon>Ustilaginomycetes</taxon>
        <taxon>Ustilaginales</taxon>
        <taxon>Ustilaginaceae</taxon>
        <taxon>Pseudozyma</taxon>
    </lineage>
</organism>
<feature type="compositionally biased region" description="Pro residues" evidence="1">
    <location>
        <begin position="670"/>
        <end position="679"/>
    </location>
</feature>
<dbReference type="EMBL" id="KE361633">
    <property type="protein sequence ID" value="EPQ28731.1"/>
    <property type="molecule type" value="Genomic_DNA"/>
</dbReference>
<evidence type="ECO:0000313" key="2">
    <source>
        <dbReference type="EMBL" id="EPQ28731.1"/>
    </source>
</evidence>
<feature type="region of interest" description="Disordered" evidence="1">
    <location>
        <begin position="130"/>
        <end position="155"/>
    </location>
</feature>
<dbReference type="AlphaFoldDB" id="A0A061HDM1"/>
<feature type="compositionally biased region" description="Low complexity" evidence="1">
    <location>
        <begin position="584"/>
        <end position="600"/>
    </location>
</feature>
<dbReference type="eggNOG" id="ENOG502TJH4">
    <property type="taxonomic scope" value="Eukaryota"/>
</dbReference>
<feature type="compositionally biased region" description="Low complexity" evidence="1">
    <location>
        <begin position="691"/>
        <end position="724"/>
    </location>
</feature>
<accession>A0A061HDM1</accession>
<feature type="region of interest" description="Disordered" evidence="1">
    <location>
        <begin position="1"/>
        <end position="61"/>
    </location>
</feature>
<gene>
    <name evidence="2" type="ORF">PFL1_03535</name>
</gene>
<feature type="region of interest" description="Disordered" evidence="1">
    <location>
        <begin position="175"/>
        <end position="204"/>
    </location>
</feature>
<feature type="compositionally biased region" description="Basic and acidic residues" evidence="1">
    <location>
        <begin position="650"/>
        <end position="668"/>
    </location>
</feature>
<dbReference type="HOGENOM" id="CLU_379520_0_0_1"/>
<proteinExistence type="predicted"/>
<dbReference type="GeneID" id="19317644"/>
<dbReference type="OrthoDB" id="2553103at2759"/>
<reference evidence="2 3" key="1">
    <citation type="journal article" date="2013" name="Plant Cell">
        <title>The transition from a phytopathogenic smut ancestor to an anamorphic biocontrol agent deciphered by comparative whole-genome analysis.</title>
        <authorList>
            <person name="Lefebvre F."/>
            <person name="Joly D.L."/>
            <person name="Labbe C."/>
            <person name="Teichmann B."/>
            <person name="Linning R."/>
            <person name="Belzile F."/>
            <person name="Bakkeren G."/>
            <person name="Belanger R.R."/>
        </authorList>
    </citation>
    <scope>NUCLEOTIDE SEQUENCE [LARGE SCALE GENOMIC DNA]</scope>
    <source>
        <strain evidence="2 3">PF-1</strain>
    </source>
</reference>
<name>A0A061HDM1_9BASI</name>
<feature type="compositionally biased region" description="Low complexity" evidence="1">
    <location>
        <begin position="310"/>
        <end position="346"/>
    </location>
</feature>
<feature type="region of interest" description="Disordered" evidence="1">
    <location>
        <begin position="264"/>
        <end position="397"/>
    </location>
</feature>
<feature type="region of interest" description="Disordered" evidence="1">
    <location>
        <begin position="614"/>
        <end position="730"/>
    </location>
</feature>
<feature type="compositionally biased region" description="Low complexity" evidence="1">
    <location>
        <begin position="278"/>
        <end position="291"/>
    </location>
</feature>
<dbReference type="Proteomes" id="UP000053664">
    <property type="component" value="Unassembled WGS sequence"/>
</dbReference>
<feature type="region of interest" description="Disordered" evidence="1">
    <location>
        <begin position="412"/>
        <end position="433"/>
    </location>
</feature>
<sequence>MLEHHSPHVFFLSTSPHRRPKGPGSVTSPPAPPSPAIPSDRRGSSSSPSPRSSGDDDKVATSTVTYRQRHWSLVAISRPLVNTRGGTSRSTLTVTLLHHPSQTLYAWPFDLSGATSRGTCYITTAAEAAASSRDDTASPSHGGESSSSPPSGETLSTSLKVLADVVRCWISHRPSSSPRTVMANGSNGTTSERRTSLGSPQSASWLEASQAQVLYGRRGSGSTISSADVERDAPLVDEINSLLGLRRLEMVDVVAHLARQKLPYSDPNGHASWHIQGPADSTSTSTATAAPPDSPRVRVRQGGGRPQPRPQESQSSLSSSASERTGGQGSDASPSSSQASTPCSSPETNRADPLIDHGGTHQLDHASSSPPSSSSPSSSKPSLSSRRTAHLPSINTQVAARGAKIDFAHVEAVSTSSADHEEEDTTTTTTTSAMEGVVAATVVASTTYRAQSSPELAAQGSPCLDTQGIPQILVVGPSPLDAPTPSRWSPQQSQHQQQERRTVVLYDGRREKDAASTPSSSSPGASSKRPSLSRRTETVGSVRADEGGGTGSRRSAQEHGNDDHTRSDRHPNPSVVKASDTVKTAPAAASAAAASQTTTTKGLWRASSLMRVTHSVDATPSSHRRPRWLRTRTSSEGATDAVDGASSRGSKSEDVAPVRRSDSSDSRDTPSPPASPSPSPSFKEGAGTKDSTSTLKRLRRSTSSLLLRRLMSSTGGSSPSLSGTAQRSGK</sequence>